<dbReference type="EMBL" id="JAIQCJ010002596">
    <property type="protein sequence ID" value="KAJ8775710.1"/>
    <property type="molecule type" value="Genomic_DNA"/>
</dbReference>
<evidence type="ECO:0000313" key="2">
    <source>
        <dbReference type="EMBL" id="KAJ8775710.1"/>
    </source>
</evidence>
<feature type="region of interest" description="Disordered" evidence="1">
    <location>
        <begin position="163"/>
        <end position="204"/>
    </location>
</feature>
<reference evidence="2 3" key="1">
    <citation type="submission" date="2022-11" db="EMBL/GenBank/DDBJ databases">
        <title>Whole genome sequence of Eschrichtius robustus ER-17-0199.</title>
        <authorList>
            <person name="Bruniche-Olsen A."/>
            <person name="Black A.N."/>
            <person name="Fields C.J."/>
            <person name="Walden K."/>
            <person name="Dewoody J.A."/>
        </authorList>
    </citation>
    <scope>NUCLEOTIDE SEQUENCE [LARGE SCALE GENOMIC DNA]</scope>
    <source>
        <strain evidence="2">ER-17-0199</strain>
        <tissue evidence="2">Blubber</tissue>
    </source>
</reference>
<gene>
    <name evidence="2" type="ORF">J1605_016258</name>
</gene>
<accession>A0AB34GAS8</accession>
<keyword evidence="3" id="KW-1185">Reference proteome</keyword>
<comment type="caution">
    <text evidence="2">The sequence shown here is derived from an EMBL/GenBank/DDBJ whole genome shotgun (WGS) entry which is preliminary data.</text>
</comment>
<feature type="region of interest" description="Disordered" evidence="1">
    <location>
        <begin position="38"/>
        <end position="118"/>
    </location>
</feature>
<sequence>MRCSGIGASRSPSSEPQFPGQCNKGLWWSWSRRSPLPRSVFHAGRGPSPNQAPRHICGRGVRAASSEGAARAQPRRPGPGHPRSLTTIFTCPVSRRDSTRRRLPGSPPPPPPGLQSRASSWPSLRFWLPLSTVTAAANASAFSAVRRRRHVRKPAVRHRVKWAEVGRDLEEAGAGARGRAQNLGLPNHRPTRARRRRDSAAAQE</sequence>
<dbReference type="AlphaFoldDB" id="A0AB34GAS8"/>
<name>A0AB34GAS8_ESCRO</name>
<dbReference type="Proteomes" id="UP001159641">
    <property type="component" value="Unassembled WGS sequence"/>
</dbReference>
<evidence type="ECO:0000256" key="1">
    <source>
        <dbReference type="SAM" id="MobiDB-lite"/>
    </source>
</evidence>
<evidence type="ECO:0000313" key="3">
    <source>
        <dbReference type="Proteomes" id="UP001159641"/>
    </source>
</evidence>
<organism evidence="2 3">
    <name type="scientific">Eschrichtius robustus</name>
    <name type="common">California gray whale</name>
    <name type="synonym">Eschrichtius gibbosus</name>
    <dbReference type="NCBI Taxonomy" id="9764"/>
    <lineage>
        <taxon>Eukaryota</taxon>
        <taxon>Metazoa</taxon>
        <taxon>Chordata</taxon>
        <taxon>Craniata</taxon>
        <taxon>Vertebrata</taxon>
        <taxon>Euteleostomi</taxon>
        <taxon>Mammalia</taxon>
        <taxon>Eutheria</taxon>
        <taxon>Laurasiatheria</taxon>
        <taxon>Artiodactyla</taxon>
        <taxon>Whippomorpha</taxon>
        <taxon>Cetacea</taxon>
        <taxon>Mysticeti</taxon>
        <taxon>Eschrichtiidae</taxon>
        <taxon>Eschrichtius</taxon>
    </lineage>
</organism>
<proteinExistence type="predicted"/>
<protein>
    <submittedName>
        <fullName evidence="2">Uncharacterized protein</fullName>
    </submittedName>
</protein>
<feature type="region of interest" description="Disordered" evidence="1">
    <location>
        <begin position="1"/>
        <end position="21"/>
    </location>
</feature>